<keyword evidence="2" id="KW-1185">Reference proteome</keyword>
<sequence>MAKTPKNPAANSTNGGAHDDEATEAAAAPEIGTIDLEATTPQAGAQPSMRILGQYLKDLSFENPNAPASLAPQKTQPEISIGINVNARNLAPNDFEVELHIDAKATSEGKVVFAAELLYAGVFRMENFPQNMLHPAVLIECPRMLFPFARQILGEATRNGGFPPLMLDPIDFAGMYQKRMAAQANQVTA</sequence>
<evidence type="ECO:0000313" key="1">
    <source>
        <dbReference type="EMBL" id="MBK1864771.1"/>
    </source>
</evidence>
<dbReference type="Proteomes" id="UP000616151">
    <property type="component" value="Unassembled WGS sequence"/>
</dbReference>
<protein>
    <submittedName>
        <fullName evidence="1">Protein-export chaperone SecB</fullName>
    </submittedName>
</protein>
<evidence type="ECO:0000313" key="2">
    <source>
        <dbReference type="Proteomes" id="UP000616151"/>
    </source>
</evidence>
<reference evidence="1" key="1">
    <citation type="submission" date="2021-01" db="EMBL/GenBank/DDBJ databases">
        <authorList>
            <person name="Sun Q."/>
        </authorList>
    </citation>
    <scope>NUCLEOTIDE SEQUENCE</scope>
    <source>
        <strain evidence="1">YIM B02566</strain>
    </source>
</reference>
<dbReference type="EMBL" id="JAENHL010000003">
    <property type="protein sequence ID" value="MBK1864771.1"/>
    <property type="molecule type" value="Genomic_DNA"/>
</dbReference>
<name>A0ACC5QWZ2_9HYPH</name>
<proteinExistence type="predicted"/>
<comment type="caution">
    <text evidence="1">The sequence shown here is derived from an EMBL/GenBank/DDBJ whole genome shotgun (WGS) entry which is preliminary data.</text>
</comment>
<accession>A0ACC5QWZ2</accession>
<organism evidence="1 2">
    <name type="scientific">Taklimakanibacter albus</name>
    <dbReference type="NCBI Taxonomy" id="2800327"/>
    <lineage>
        <taxon>Bacteria</taxon>
        <taxon>Pseudomonadati</taxon>
        <taxon>Pseudomonadota</taxon>
        <taxon>Alphaproteobacteria</taxon>
        <taxon>Hyphomicrobiales</taxon>
        <taxon>Aestuariivirgaceae</taxon>
        <taxon>Taklimakanibacter</taxon>
    </lineage>
</organism>
<gene>
    <name evidence="1" type="primary">secB</name>
    <name evidence="1" type="ORF">JHL16_00270</name>
</gene>